<dbReference type="GeneID" id="139084647"/>
<dbReference type="InterPro" id="IPR002293">
    <property type="entry name" value="AA/rel_permease1"/>
</dbReference>
<dbReference type="PANTHER" id="PTHR43243">
    <property type="entry name" value="INNER MEMBRANE TRANSPORTER YGJI-RELATED"/>
    <property type="match status" value="1"/>
</dbReference>
<reference evidence="9" key="1">
    <citation type="submission" date="2025-08" db="UniProtKB">
        <authorList>
            <consortium name="RefSeq"/>
        </authorList>
    </citation>
    <scope>IDENTIFICATION</scope>
    <source>
        <tissue evidence="9">Blood</tissue>
    </source>
</reference>
<keyword evidence="5 7" id="KW-0472">Membrane</keyword>
<keyword evidence="4 7" id="KW-1133">Transmembrane helix</keyword>
<organism evidence="8 9">
    <name type="scientific">Equus przewalskii</name>
    <name type="common">Przewalski's horse</name>
    <name type="synonym">Equus caballus przewalskii</name>
    <dbReference type="NCBI Taxonomy" id="9798"/>
    <lineage>
        <taxon>Eukaryota</taxon>
        <taxon>Metazoa</taxon>
        <taxon>Chordata</taxon>
        <taxon>Craniata</taxon>
        <taxon>Vertebrata</taxon>
        <taxon>Euteleostomi</taxon>
        <taxon>Mammalia</taxon>
        <taxon>Eutheria</taxon>
        <taxon>Laurasiatheria</taxon>
        <taxon>Perissodactyla</taxon>
        <taxon>Equidae</taxon>
        <taxon>Equus</taxon>
    </lineage>
</organism>
<evidence type="ECO:0000256" key="4">
    <source>
        <dbReference type="ARBA" id="ARBA00022989"/>
    </source>
</evidence>
<feature type="transmembrane region" description="Helical" evidence="7">
    <location>
        <begin position="127"/>
        <end position="145"/>
    </location>
</feature>
<feature type="transmembrane region" description="Helical" evidence="7">
    <location>
        <begin position="100"/>
        <end position="120"/>
    </location>
</feature>
<gene>
    <name evidence="9" type="primary">LOC139084647</name>
</gene>
<proteinExistence type="predicted"/>
<feature type="region of interest" description="Disordered" evidence="6">
    <location>
        <begin position="330"/>
        <end position="351"/>
    </location>
</feature>
<evidence type="ECO:0000313" key="9">
    <source>
        <dbReference type="RefSeq" id="XP_070484379.1"/>
    </source>
</evidence>
<feature type="region of interest" description="Disordered" evidence="6">
    <location>
        <begin position="379"/>
        <end position="429"/>
    </location>
</feature>
<dbReference type="Gene3D" id="1.20.1740.10">
    <property type="entry name" value="Amino acid/polyamine transporter I"/>
    <property type="match status" value="1"/>
</dbReference>
<keyword evidence="3 7" id="KW-0812">Transmembrane</keyword>
<keyword evidence="8" id="KW-1185">Reference proteome</keyword>
<evidence type="ECO:0000256" key="7">
    <source>
        <dbReference type="SAM" id="Phobius"/>
    </source>
</evidence>
<accession>A0ABM4Q4K8</accession>
<evidence type="ECO:0000313" key="8">
    <source>
        <dbReference type="Proteomes" id="UP001652662"/>
    </source>
</evidence>
<evidence type="ECO:0000256" key="3">
    <source>
        <dbReference type="ARBA" id="ARBA00022692"/>
    </source>
</evidence>
<name>A0ABM4Q4K8_EQUPR</name>
<keyword evidence="2" id="KW-0813">Transport</keyword>
<feature type="transmembrane region" description="Helical" evidence="7">
    <location>
        <begin position="42"/>
        <end position="59"/>
    </location>
</feature>
<evidence type="ECO:0000256" key="5">
    <source>
        <dbReference type="ARBA" id="ARBA00023136"/>
    </source>
</evidence>
<sequence length="503" mass="53168">MAQGLPSTTSLEHFSQKLNRLKTLEEPTTEKSLQPHLTTLELTLLGVGGMVGSGFYVLMGTVAKEVAGPAVLISFGVAAVASLLAALCYAEIVVPMPHKGSAYLFTYASMGELWAFLMGWNMLLKHLIGGAAVARIFSSYLDAIFSRPIRSFAEAHVGIWQVPFLAQYPDFLAAGIILLASASASCRARVYSWLNTSFSAISLIVMLFIIILGSVLAHPHNWSTEVGGFAPFGFSGIMAGTATCFYAFVGFDIIAASSRETQNPKRAVPMASAISLGLVAVAYILVSAVLTLMVPWHSLDPDWALAEAFYKRGYSWVGFVVVVESISGSHGAPDSRPEHPPQHLPHPAPELPGLAGLLHLSADRTRGVFWLRHQAQQGEPAGAAGIDSHTRQPGGDGASPAAHQPGTSPGAQPQRAARQSMRTTGGLPSLPYLLRRSEVLAAPLSGAAQLGRPAHARGSSGPQDLSPGAELRVLELAVASAGVVDSAQCRPVYDQLQLPGQVE</sequence>
<protein>
    <submittedName>
        <fullName evidence="9">Cationic amino acid transporter 4-like isoform X3</fullName>
    </submittedName>
</protein>
<feature type="transmembrane region" description="Helical" evidence="7">
    <location>
        <begin position="71"/>
        <end position="94"/>
    </location>
</feature>
<feature type="transmembrane region" description="Helical" evidence="7">
    <location>
        <begin position="165"/>
        <end position="186"/>
    </location>
</feature>
<dbReference type="RefSeq" id="XP_070484379.1">
    <property type="nucleotide sequence ID" value="XM_070628278.1"/>
</dbReference>
<evidence type="ECO:0000256" key="2">
    <source>
        <dbReference type="ARBA" id="ARBA00022448"/>
    </source>
</evidence>
<evidence type="ECO:0000256" key="1">
    <source>
        <dbReference type="ARBA" id="ARBA00004141"/>
    </source>
</evidence>
<comment type="subcellular location">
    <subcellularLocation>
        <location evidence="1">Membrane</location>
        <topology evidence="1">Multi-pass membrane protein</topology>
    </subcellularLocation>
</comment>
<evidence type="ECO:0000256" key="6">
    <source>
        <dbReference type="SAM" id="MobiDB-lite"/>
    </source>
</evidence>
<feature type="transmembrane region" description="Helical" evidence="7">
    <location>
        <begin position="198"/>
        <end position="217"/>
    </location>
</feature>
<feature type="transmembrane region" description="Helical" evidence="7">
    <location>
        <begin position="267"/>
        <end position="294"/>
    </location>
</feature>
<dbReference type="Pfam" id="PF13520">
    <property type="entry name" value="AA_permease_2"/>
    <property type="match status" value="1"/>
</dbReference>
<feature type="transmembrane region" description="Helical" evidence="7">
    <location>
        <begin position="229"/>
        <end position="255"/>
    </location>
</feature>
<dbReference type="PANTHER" id="PTHR43243:SF4">
    <property type="entry name" value="CATIONIC AMINO ACID TRANSPORTER 4"/>
    <property type="match status" value="1"/>
</dbReference>
<dbReference type="Proteomes" id="UP001652662">
    <property type="component" value="Chromosome 7"/>
</dbReference>